<keyword evidence="4" id="KW-1185">Reference proteome</keyword>
<keyword evidence="2" id="KW-0472">Membrane</keyword>
<feature type="transmembrane region" description="Helical" evidence="2">
    <location>
        <begin position="252"/>
        <end position="269"/>
    </location>
</feature>
<feature type="transmembrane region" description="Helical" evidence="2">
    <location>
        <begin position="333"/>
        <end position="354"/>
    </location>
</feature>
<evidence type="ECO:0000313" key="3">
    <source>
        <dbReference type="EMBL" id="MBM9467969.1"/>
    </source>
</evidence>
<comment type="caution">
    <text evidence="3">The sequence shown here is derived from an EMBL/GenBank/DDBJ whole genome shotgun (WGS) entry which is preliminary data.</text>
</comment>
<evidence type="ECO:0000313" key="4">
    <source>
        <dbReference type="Proteomes" id="UP000663792"/>
    </source>
</evidence>
<feature type="transmembrane region" description="Helical" evidence="2">
    <location>
        <begin position="78"/>
        <end position="99"/>
    </location>
</feature>
<sequence length="476" mass="52123">MGTSDVPARPAAGPHSRLGGFLSTYWTRGTPGRTTPRSLVVFMHRMWLLAFVLKLIGASWDVSWHFKWLRDDLAPPHLINTVGTGIAVGLVLAHSFTGYGTDRRSLRIIQVGTGIFVLAGPIDIINHRLNGLDLTAWSPSHMLLYIGTGIMLAGVLRSWWHNYPRDTDGDISRSTGRPSRGWTAGFVAMWALMFENTFFPTGQQEYGILEVASWFRGQPYGEGELLNFAAEQIGRPVDDIAIEHFSLPIAPWVYPVWGVAVCAAVLVFARLSTGWRWTATAVVAGYVAYRCVIWPLLTFTIFPPSSVPFWLLPVGLAVDLVLLLRINPYLRAVLGAVVVTAVAWGALAVNSLALGTPLALGSWDIAQMRAAFEAGDTLHFPPVSWSSWWLAGLGLTVTWVAVTWIWQRSTGDRPPPAASYAAEPPRDARGILLGEPLDEPDARPARRAAATGERPVAGPSSRAGRRSRRARERAHA</sequence>
<feature type="transmembrane region" description="Helical" evidence="2">
    <location>
        <begin position="388"/>
        <end position="406"/>
    </location>
</feature>
<dbReference type="EMBL" id="JAERWK010000015">
    <property type="protein sequence ID" value="MBM9467969.1"/>
    <property type="molecule type" value="Genomic_DNA"/>
</dbReference>
<feature type="transmembrane region" description="Helical" evidence="2">
    <location>
        <begin position="281"/>
        <end position="302"/>
    </location>
</feature>
<dbReference type="RefSeq" id="WP_205260926.1">
    <property type="nucleotide sequence ID" value="NZ_JAERWK010000015.1"/>
</dbReference>
<keyword evidence="2" id="KW-1133">Transmembrane helix</keyword>
<accession>A0A938YH16</accession>
<organism evidence="3 4">
    <name type="scientific">Nakamurella leprariae</name>
    <dbReference type="NCBI Taxonomy" id="2803911"/>
    <lineage>
        <taxon>Bacteria</taxon>
        <taxon>Bacillati</taxon>
        <taxon>Actinomycetota</taxon>
        <taxon>Actinomycetes</taxon>
        <taxon>Nakamurellales</taxon>
        <taxon>Nakamurellaceae</taxon>
        <taxon>Nakamurella</taxon>
    </lineage>
</organism>
<dbReference type="AlphaFoldDB" id="A0A938YH16"/>
<feature type="region of interest" description="Disordered" evidence="1">
    <location>
        <begin position="411"/>
        <end position="476"/>
    </location>
</feature>
<gene>
    <name evidence="3" type="ORF">JL106_11825</name>
</gene>
<feature type="transmembrane region" description="Helical" evidence="2">
    <location>
        <begin position="142"/>
        <end position="160"/>
    </location>
</feature>
<feature type="transmembrane region" description="Helical" evidence="2">
    <location>
        <begin position="308"/>
        <end position="326"/>
    </location>
</feature>
<reference evidence="3" key="1">
    <citation type="submission" date="2021-01" db="EMBL/GenBank/DDBJ databases">
        <title>YIM 132084 draft genome.</title>
        <authorList>
            <person name="An D."/>
        </authorList>
    </citation>
    <scope>NUCLEOTIDE SEQUENCE</scope>
    <source>
        <strain evidence="3">YIM 132084</strain>
    </source>
</reference>
<keyword evidence="2" id="KW-0812">Transmembrane</keyword>
<feature type="compositionally biased region" description="Basic residues" evidence="1">
    <location>
        <begin position="463"/>
        <end position="476"/>
    </location>
</feature>
<feature type="transmembrane region" description="Helical" evidence="2">
    <location>
        <begin position="181"/>
        <end position="199"/>
    </location>
</feature>
<name>A0A938YH16_9ACTN</name>
<protein>
    <submittedName>
        <fullName evidence="3">Uncharacterized protein</fullName>
    </submittedName>
</protein>
<dbReference type="Proteomes" id="UP000663792">
    <property type="component" value="Unassembled WGS sequence"/>
</dbReference>
<evidence type="ECO:0000256" key="2">
    <source>
        <dbReference type="SAM" id="Phobius"/>
    </source>
</evidence>
<feature type="transmembrane region" description="Helical" evidence="2">
    <location>
        <begin position="106"/>
        <end position="122"/>
    </location>
</feature>
<feature type="transmembrane region" description="Helical" evidence="2">
    <location>
        <begin position="46"/>
        <end position="66"/>
    </location>
</feature>
<proteinExistence type="predicted"/>
<evidence type="ECO:0000256" key="1">
    <source>
        <dbReference type="SAM" id="MobiDB-lite"/>
    </source>
</evidence>